<evidence type="ECO:0000256" key="4">
    <source>
        <dbReference type="ARBA" id="ARBA00022553"/>
    </source>
</evidence>
<dbReference type="OrthoDB" id="9786919at2"/>
<evidence type="ECO:0000256" key="8">
    <source>
        <dbReference type="ARBA" id="ARBA00022989"/>
    </source>
</evidence>
<keyword evidence="10 11" id="KW-0472">Membrane</keyword>
<dbReference type="InterPro" id="IPR005467">
    <property type="entry name" value="His_kinase_dom"/>
</dbReference>
<dbReference type="InterPro" id="IPR003594">
    <property type="entry name" value="HATPase_dom"/>
</dbReference>
<dbReference type="Pfam" id="PF02518">
    <property type="entry name" value="HATPase_c"/>
    <property type="match status" value="1"/>
</dbReference>
<dbReference type="SUPFAM" id="SSF55874">
    <property type="entry name" value="ATPase domain of HSP90 chaperone/DNA topoisomerase II/histidine kinase"/>
    <property type="match status" value="1"/>
</dbReference>
<dbReference type="GO" id="GO:0005886">
    <property type="term" value="C:plasma membrane"/>
    <property type="evidence" value="ECO:0007669"/>
    <property type="project" value="UniProtKB-SubCell"/>
</dbReference>
<feature type="domain" description="Histidine kinase" evidence="12">
    <location>
        <begin position="247"/>
        <end position="453"/>
    </location>
</feature>
<dbReference type="InterPro" id="IPR050428">
    <property type="entry name" value="TCS_sensor_his_kinase"/>
</dbReference>
<dbReference type="RefSeq" id="WP_092652917.1">
    <property type="nucleotide sequence ID" value="NZ_LT629732.1"/>
</dbReference>
<dbReference type="InterPro" id="IPR003660">
    <property type="entry name" value="HAMP_dom"/>
</dbReference>
<dbReference type="SMART" id="SM00304">
    <property type="entry name" value="HAMP"/>
    <property type="match status" value="1"/>
</dbReference>
<dbReference type="Proteomes" id="UP000198983">
    <property type="component" value="Chromosome I"/>
</dbReference>
<dbReference type="STRING" id="117157.SAMN04489717_2196"/>
<organism evidence="14 15">
    <name type="scientific">Actinopolymorpha singaporensis</name>
    <dbReference type="NCBI Taxonomy" id="117157"/>
    <lineage>
        <taxon>Bacteria</taxon>
        <taxon>Bacillati</taxon>
        <taxon>Actinomycetota</taxon>
        <taxon>Actinomycetes</taxon>
        <taxon>Propionibacteriales</taxon>
        <taxon>Actinopolymorphaceae</taxon>
        <taxon>Actinopolymorpha</taxon>
    </lineage>
</organism>
<keyword evidence="8 11" id="KW-1133">Transmembrane helix</keyword>
<evidence type="ECO:0000313" key="15">
    <source>
        <dbReference type="Proteomes" id="UP000198983"/>
    </source>
</evidence>
<reference evidence="14 15" key="1">
    <citation type="submission" date="2016-10" db="EMBL/GenBank/DDBJ databases">
        <authorList>
            <person name="de Groot N.N."/>
        </authorList>
    </citation>
    <scope>NUCLEOTIDE SEQUENCE [LARGE SCALE GENOMIC DNA]</scope>
    <source>
        <strain evidence="14 15">DSM 22024</strain>
    </source>
</reference>
<keyword evidence="9" id="KW-0902">Two-component regulatory system</keyword>
<evidence type="ECO:0000256" key="3">
    <source>
        <dbReference type="ARBA" id="ARBA00012438"/>
    </source>
</evidence>
<protein>
    <recommendedName>
        <fullName evidence="3">histidine kinase</fullName>
        <ecNumber evidence="3">2.7.13.3</ecNumber>
    </recommendedName>
</protein>
<dbReference type="Gene3D" id="3.30.565.10">
    <property type="entry name" value="Histidine kinase-like ATPase, C-terminal domain"/>
    <property type="match status" value="1"/>
</dbReference>
<dbReference type="SMART" id="SM00388">
    <property type="entry name" value="HisKA"/>
    <property type="match status" value="1"/>
</dbReference>
<keyword evidence="4" id="KW-0597">Phosphoprotein</keyword>
<name>A0A1H1QY83_9ACTN</name>
<keyword evidence="6 11" id="KW-0812">Transmembrane</keyword>
<evidence type="ECO:0000256" key="11">
    <source>
        <dbReference type="SAM" id="Phobius"/>
    </source>
</evidence>
<dbReference type="GO" id="GO:0000155">
    <property type="term" value="F:phosphorelay sensor kinase activity"/>
    <property type="evidence" value="ECO:0007669"/>
    <property type="project" value="InterPro"/>
</dbReference>
<proteinExistence type="predicted"/>
<evidence type="ECO:0000256" key="9">
    <source>
        <dbReference type="ARBA" id="ARBA00023012"/>
    </source>
</evidence>
<dbReference type="CDD" id="cd00075">
    <property type="entry name" value="HATPase"/>
    <property type="match status" value="1"/>
</dbReference>
<dbReference type="EC" id="2.7.13.3" evidence="3"/>
<dbReference type="PANTHER" id="PTHR45436">
    <property type="entry name" value="SENSOR HISTIDINE KINASE YKOH"/>
    <property type="match status" value="1"/>
</dbReference>
<dbReference type="CDD" id="cd00082">
    <property type="entry name" value="HisKA"/>
    <property type="match status" value="1"/>
</dbReference>
<dbReference type="SMART" id="SM00387">
    <property type="entry name" value="HATPase_c"/>
    <property type="match status" value="1"/>
</dbReference>
<comment type="subcellular location">
    <subcellularLocation>
        <location evidence="2">Cell membrane</location>
    </subcellularLocation>
</comment>
<evidence type="ECO:0000256" key="2">
    <source>
        <dbReference type="ARBA" id="ARBA00004236"/>
    </source>
</evidence>
<dbReference type="PANTHER" id="PTHR45436:SF5">
    <property type="entry name" value="SENSOR HISTIDINE KINASE TRCS"/>
    <property type="match status" value="1"/>
</dbReference>
<feature type="domain" description="HAMP" evidence="13">
    <location>
        <begin position="186"/>
        <end position="239"/>
    </location>
</feature>
<gene>
    <name evidence="14" type="ORF">SAMN04489717_2196</name>
</gene>
<evidence type="ECO:0000259" key="13">
    <source>
        <dbReference type="PROSITE" id="PS50885"/>
    </source>
</evidence>
<feature type="transmembrane region" description="Helical" evidence="11">
    <location>
        <begin position="162"/>
        <end position="185"/>
    </location>
</feature>
<evidence type="ECO:0000256" key="1">
    <source>
        <dbReference type="ARBA" id="ARBA00000085"/>
    </source>
</evidence>
<evidence type="ECO:0000259" key="12">
    <source>
        <dbReference type="PROSITE" id="PS50109"/>
    </source>
</evidence>
<comment type="catalytic activity">
    <reaction evidence="1">
        <text>ATP + protein L-histidine = ADP + protein N-phospho-L-histidine.</text>
        <dbReference type="EC" id="2.7.13.3"/>
    </reaction>
</comment>
<dbReference type="InterPro" id="IPR004358">
    <property type="entry name" value="Sig_transdc_His_kin-like_C"/>
</dbReference>
<keyword evidence="7 14" id="KW-0418">Kinase</keyword>
<sequence length="453" mass="48530">MTLGNRVALAGGTVVFAALLLASLIIYPSLSADLHHQHDEILVAAADQDASKLLEDFKFKVQQMKQEREGSRLTVPTSPVTVGSTQLQFMVPPVEAGPGGAFIAVTERDVLVSQGKAPAYFQDAEYQGVHYRVYTAPLAGWKGAVVRAAIPQSVVESTLRPLAALLAAITAIGTLLAALGARLVAGRVLRPVRRLTETVEHVTATRDLTARIDVRGRDEIARLARSFTAMMAAVEESVWAQRRLVADASHELRTPLTSIITNLDLLGDGPGVADPQAPALVEQARSQAEELRSLVNDLVELARYGQQHTHAEDTRLDLLAERVVARAARRSPHVSLHTDLSECLVHADPDALERAVGNLVDNAVKWSPDGGQVLVGVFPDGTVTVTDQGPGIPADDLPFVYDRFYRSPTARSLPGSGLGLAIVKQVVETHGGTVAAEPLDRGLRMRLCLPSST</sequence>
<dbReference type="Gene3D" id="6.10.340.10">
    <property type="match status" value="1"/>
</dbReference>
<evidence type="ECO:0000256" key="5">
    <source>
        <dbReference type="ARBA" id="ARBA00022679"/>
    </source>
</evidence>
<dbReference type="EMBL" id="LT629732">
    <property type="protein sequence ID" value="SDS28370.1"/>
    <property type="molecule type" value="Genomic_DNA"/>
</dbReference>
<dbReference type="Pfam" id="PF00672">
    <property type="entry name" value="HAMP"/>
    <property type="match status" value="1"/>
</dbReference>
<dbReference type="PROSITE" id="PS50109">
    <property type="entry name" value="HIS_KIN"/>
    <property type="match status" value="1"/>
</dbReference>
<dbReference type="Gene3D" id="1.10.287.130">
    <property type="match status" value="1"/>
</dbReference>
<dbReference type="SUPFAM" id="SSF158472">
    <property type="entry name" value="HAMP domain-like"/>
    <property type="match status" value="1"/>
</dbReference>
<accession>A0A1H1QY83</accession>
<evidence type="ECO:0000313" key="14">
    <source>
        <dbReference type="EMBL" id="SDS28370.1"/>
    </source>
</evidence>
<dbReference type="CDD" id="cd06225">
    <property type="entry name" value="HAMP"/>
    <property type="match status" value="1"/>
</dbReference>
<dbReference type="SUPFAM" id="SSF47384">
    <property type="entry name" value="Homodimeric domain of signal transducing histidine kinase"/>
    <property type="match status" value="1"/>
</dbReference>
<keyword evidence="15" id="KW-1185">Reference proteome</keyword>
<evidence type="ECO:0000256" key="10">
    <source>
        <dbReference type="ARBA" id="ARBA00023136"/>
    </source>
</evidence>
<dbReference type="Pfam" id="PF00512">
    <property type="entry name" value="HisKA"/>
    <property type="match status" value="1"/>
</dbReference>
<dbReference type="PROSITE" id="PS50885">
    <property type="entry name" value="HAMP"/>
    <property type="match status" value="1"/>
</dbReference>
<dbReference type="InterPro" id="IPR036890">
    <property type="entry name" value="HATPase_C_sf"/>
</dbReference>
<dbReference type="PRINTS" id="PR00344">
    <property type="entry name" value="BCTRLSENSOR"/>
</dbReference>
<evidence type="ECO:0000256" key="6">
    <source>
        <dbReference type="ARBA" id="ARBA00022692"/>
    </source>
</evidence>
<keyword evidence="5" id="KW-0808">Transferase</keyword>
<evidence type="ECO:0000256" key="7">
    <source>
        <dbReference type="ARBA" id="ARBA00022777"/>
    </source>
</evidence>
<dbReference type="AlphaFoldDB" id="A0A1H1QY83"/>
<dbReference type="InterPro" id="IPR003661">
    <property type="entry name" value="HisK_dim/P_dom"/>
</dbReference>
<dbReference type="InterPro" id="IPR036097">
    <property type="entry name" value="HisK_dim/P_sf"/>
</dbReference>